<protein>
    <recommendedName>
        <fullName evidence="12">UvrABC system protein A</fullName>
    </recommendedName>
    <alternativeName>
        <fullName evidence="13">Excinuclease ABC subunit A</fullName>
    </alternativeName>
</protein>
<evidence type="ECO:0000256" key="12">
    <source>
        <dbReference type="ARBA" id="ARBA00039316"/>
    </source>
</evidence>
<keyword evidence="4" id="KW-0547">Nucleotide-binding</keyword>
<sequence length="759" mass="82472">MQWIKVVNATQNNLQGVSVAIPVGQITVFTGVSGSGKSSLAFGVLAAESQRQLNFTYPSYVRNRLPHAGIPQVDLITGLSTAIIIDQKAIGTNNRSTVGTATDASSLLRLIFSRAGVPFVGYSPVFSFNDPTGMCPRCKGLGVASEFDIDELIDLDKSINEGAFTFRGYAPGTWYWKWYKRTGLFDPDMKLRDYTPEQLNTLLYAEPAPLQSPPPGWYATAKYEGIVHRFKRMFLGHDNETFKKRYADDLARIIRQTTCPACGGARLNDAALKCRINGYNIDELSRLSIDKLSDMVKGWDMPAIAPAIENLTVLLDTMLDLGLGYLQLARPTPTLSGGEAQRIKMVRHLNSSLTRFTYIMDEPSTGLHPRDVRHLAAILQRLRDKGNTVLVVEHDPDLIDIADFVVDMGPGPGEKGGQILFAGPMKNFLASGTPTSRYLCRPRAFGQSRLPQGGSIAVRHARLHNLKGISVDIPRGLLTVLTGIAGSGKSSLVQEILTQAPTALLIDQKPVRGSISSTVATYMGFMDSIRDRFAQENHVSRSWFTSSSRGACPVCRGHGVISTELAFLDSTLSECEACGGTGFNQKALSYLYREKTIADVLAMSVDEATAVMTSNDLPIGSALTRLSRVGLGHLSIGRATATLSGGERQRLKLASRLEDKLDILILDEPTTGLHGNDITLFLALVRSLVKQGVTVIMVEHALDAMLAADWIIDLGPEAGNAGGQVMFAGESRQILTANGSITGQELRRYIDESPSIGFY</sequence>
<keyword evidence="16" id="KW-1185">Reference proteome</keyword>
<comment type="similarity">
    <text evidence="11">Belongs to the ABC transporter superfamily. UvrA family.</text>
</comment>
<dbReference type="PANTHER" id="PTHR43152">
    <property type="entry name" value="UVRABC SYSTEM PROTEIN A"/>
    <property type="match status" value="1"/>
</dbReference>
<dbReference type="InterPro" id="IPR003593">
    <property type="entry name" value="AAA+_ATPase"/>
</dbReference>
<keyword evidence="3" id="KW-0677">Repeat</keyword>
<evidence type="ECO:0000259" key="14">
    <source>
        <dbReference type="PROSITE" id="PS50893"/>
    </source>
</evidence>
<evidence type="ECO:0000256" key="10">
    <source>
        <dbReference type="ARBA" id="ARBA00023204"/>
    </source>
</evidence>
<gene>
    <name evidence="15" type="ORF">BN1221_03984c</name>
</gene>
<evidence type="ECO:0000256" key="6">
    <source>
        <dbReference type="ARBA" id="ARBA00022769"/>
    </source>
</evidence>
<dbReference type="OrthoDB" id="9809851at2"/>
<name>A0A0G4K027_9GAMM</name>
<dbReference type="GO" id="GO:0006281">
    <property type="term" value="P:DNA repair"/>
    <property type="evidence" value="ECO:0007669"/>
    <property type="project" value="UniProtKB-KW"/>
</dbReference>
<dbReference type="SUPFAM" id="SSF52540">
    <property type="entry name" value="P-loop containing nucleoside triphosphate hydrolases"/>
    <property type="match status" value="2"/>
</dbReference>
<organism evidence="15 16">
    <name type="scientific">Brenneria goodwinii</name>
    <dbReference type="NCBI Taxonomy" id="1109412"/>
    <lineage>
        <taxon>Bacteria</taxon>
        <taxon>Pseudomonadati</taxon>
        <taxon>Pseudomonadota</taxon>
        <taxon>Gammaproteobacteria</taxon>
        <taxon>Enterobacterales</taxon>
        <taxon>Pectobacteriaceae</taxon>
        <taxon>Brenneria</taxon>
    </lineage>
</organism>
<dbReference type="GO" id="GO:0004518">
    <property type="term" value="F:nuclease activity"/>
    <property type="evidence" value="ECO:0007669"/>
    <property type="project" value="UniProtKB-KW"/>
</dbReference>
<dbReference type="Gene3D" id="1.10.8.280">
    <property type="entry name" value="ABC transporter ATPase domain-like"/>
    <property type="match status" value="1"/>
</dbReference>
<dbReference type="STRING" id="1109412.BN1221_03984c"/>
<dbReference type="GO" id="GO:0003677">
    <property type="term" value="F:DNA binding"/>
    <property type="evidence" value="ECO:0007669"/>
    <property type="project" value="UniProtKB-KW"/>
</dbReference>
<evidence type="ECO:0000256" key="9">
    <source>
        <dbReference type="ARBA" id="ARBA00023125"/>
    </source>
</evidence>
<evidence type="ECO:0000313" key="15">
    <source>
        <dbReference type="EMBL" id="CPR19835.1"/>
    </source>
</evidence>
<dbReference type="Gene3D" id="3.40.50.300">
    <property type="entry name" value="P-loop containing nucleotide triphosphate hydrolases"/>
    <property type="match status" value="3"/>
</dbReference>
<evidence type="ECO:0000256" key="7">
    <source>
        <dbReference type="ARBA" id="ARBA00022840"/>
    </source>
</evidence>
<dbReference type="InterPro" id="IPR027417">
    <property type="entry name" value="P-loop_NTPase"/>
</dbReference>
<keyword evidence="2" id="KW-0963">Cytoplasm</keyword>
<keyword evidence="10" id="KW-0234">DNA repair</keyword>
<evidence type="ECO:0000313" key="16">
    <source>
        <dbReference type="Proteomes" id="UP000044377"/>
    </source>
</evidence>
<dbReference type="InterPro" id="IPR003439">
    <property type="entry name" value="ABC_transporter-like_ATP-bd"/>
</dbReference>
<dbReference type="PROSITE" id="PS50893">
    <property type="entry name" value="ABC_TRANSPORTER_2"/>
    <property type="match status" value="1"/>
</dbReference>
<dbReference type="Gene3D" id="1.20.1580.10">
    <property type="entry name" value="ABC transporter ATPase like domain"/>
    <property type="match status" value="2"/>
</dbReference>
<dbReference type="CDD" id="cd03270">
    <property type="entry name" value="ABC_UvrA_I"/>
    <property type="match status" value="1"/>
</dbReference>
<keyword evidence="9" id="KW-0238">DNA-binding</keyword>
<evidence type="ECO:0000256" key="4">
    <source>
        <dbReference type="ARBA" id="ARBA00022741"/>
    </source>
</evidence>
<accession>A0A0G4K027</accession>
<keyword evidence="8" id="KW-0267">Excision nuclease</keyword>
<dbReference type="AlphaFoldDB" id="A0A0G4K027"/>
<evidence type="ECO:0000256" key="11">
    <source>
        <dbReference type="ARBA" id="ARBA00038000"/>
    </source>
</evidence>
<evidence type="ECO:0000256" key="5">
    <source>
        <dbReference type="ARBA" id="ARBA00022763"/>
    </source>
</evidence>
<evidence type="ECO:0000256" key="3">
    <source>
        <dbReference type="ARBA" id="ARBA00022737"/>
    </source>
</evidence>
<feature type="domain" description="ABC transporter" evidence="14">
    <location>
        <begin position="451"/>
        <end position="741"/>
    </location>
</feature>
<dbReference type="RefSeq" id="WP_048638740.1">
    <property type="nucleotide sequence ID" value="NZ_CGIG01000001.1"/>
</dbReference>
<evidence type="ECO:0000256" key="2">
    <source>
        <dbReference type="ARBA" id="ARBA00022490"/>
    </source>
</evidence>
<keyword evidence="7" id="KW-0067">ATP-binding</keyword>
<evidence type="ECO:0000256" key="1">
    <source>
        <dbReference type="ARBA" id="ARBA00004496"/>
    </source>
</evidence>
<proteinExistence type="inferred from homology"/>
<keyword evidence="5" id="KW-0227">DNA damage</keyword>
<evidence type="ECO:0000256" key="8">
    <source>
        <dbReference type="ARBA" id="ARBA00022881"/>
    </source>
</evidence>
<dbReference type="GO" id="GO:0016887">
    <property type="term" value="F:ATP hydrolysis activity"/>
    <property type="evidence" value="ECO:0007669"/>
    <property type="project" value="InterPro"/>
</dbReference>
<dbReference type="SMART" id="SM00382">
    <property type="entry name" value="AAA"/>
    <property type="match status" value="2"/>
</dbReference>
<dbReference type="Proteomes" id="UP000044377">
    <property type="component" value="Unassembled WGS sequence"/>
</dbReference>
<dbReference type="EMBL" id="CGIG01000001">
    <property type="protein sequence ID" value="CPR19835.1"/>
    <property type="molecule type" value="Genomic_DNA"/>
</dbReference>
<reference evidence="16" key="1">
    <citation type="submission" date="2015-01" db="EMBL/GenBank/DDBJ databases">
        <authorList>
            <person name="Paterson Steve"/>
        </authorList>
    </citation>
    <scope>NUCLEOTIDE SEQUENCE [LARGE SCALE GENOMIC DNA]</scope>
    <source>
        <strain evidence="16">OBR1</strain>
    </source>
</reference>
<dbReference type="PANTHER" id="PTHR43152:SF3">
    <property type="entry name" value="UVRABC SYSTEM PROTEIN A"/>
    <property type="match status" value="1"/>
</dbReference>
<comment type="subcellular location">
    <subcellularLocation>
        <location evidence="1">Cytoplasm</location>
    </subcellularLocation>
</comment>
<evidence type="ECO:0000256" key="13">
    <source>
        <dbReference type="ARBA" id="ARBA00042156"/>
    </source>
</evidence>
<dbReference type="Pfam" id="PF00005">
    <property type="entry name" value="ABC_tran"/>
    <property type="match status" value="1"/>
</dbReference>
<keyword evidence="6" id="KW-0228">DNA excision</keyword>
<dbReference type="GO" id="GO:0005737">
    <property type="term" value="C:cytoplasm"/>
    <property type="evidence" value="ECO:0007669"/>
    <property type="project" value="UniProtKB-SubCell"/>
</dbReference>
<dbReference type="GO" id="GO:0005524">
    <property type="term" value="F:ATP binding"/>
    <property type="evidence" value="ECO:0007669"/>
    <property type="project" value="UniProtKB-KW"/>
</dbReference>